<dbReference type="Proteomes" id="UP000288943">
    <property type="component" value="Chromosome"/>
</dbReference>
<keyword evidence="3" id="KW-0598">Phosphotransferase system</keyword>
<keyword evidence="8" id="KW-1185">Reference proteome</keyword>
<gene>
    <name evidence="5" type="ORF">M5X16_25700</name>
    <name evidence="6" type="ORF">PC41400_10800</name>
</gene>
<keyword evidence="2" id="KW-0963">Cytoplasm</keyword>
<dbReference type="SUPFAM" id="SSF55594">
    <property type="entry name" value="HPr-like"/>
    <property type="match status" value="1"/>
</dbReference>
<dbReference type="Gene3D" id="3.30.1340.10">
    <property type="entry name" value="HPr-like"/>
    <property type="match status" value="1"/>
</dbReference>
<dbReference type="PRINTS" id="PR00107">
    <property type="entry name" value="PHOSPHOCPHPR"/>
</dbReference>
<dbReference type="EMBL" id="CP026520">
    <property type="protein sequence ID" value="QAV18122.1"/>
    <property type="molecule type" value="Genomic_DNA"/>
</dbReference>
<protein>
    <submittedName>
        <fullName evidence="6">HPr family phosphocarrier protein</fullName>
    </submittedName>
</protein>
<evidence type="ECO:0000313" key="6">
    <source>
        <dbReference type="EMBL" id="QAV18122.1"/>
    </source>
</evidence>
<name>A0A410WUT7_9BACL</name>
<evidence type="ECO:0000259" key="4">
    <source>
        <dbReference type="PROSITE" id="PS51350"/>
    </source>
</evidence>
<dbReference type="PANTHER" id="PTHR33705:SF2">
    <property type="entry name" value="PHOSPHOCARRIER PROTEIN NPR"/>
    <property type="match status" value="1"/>
</dbReference>
<evidence type="ECO:0000256" key="1">
    <source>
        <dbReference type="ARBA" id="ARBA00004496"/>
    </source>
</evidence>
<dbReference type="CDD" id="cd00367">
    <property type="entry name" value="PTS-HPr_like"/>
    <property type="match status" value="1"/>
</dbReference>
<evidence type="ECO:0000256" key="3">
    <source>
        <dbReference type="ARBA" id="ARBA00022683"/>
    </source>
</evidence>
<dbReference type="AlphaFoldDB" id="A0A410WUT7"/>
<accession>A0A410WUT7</accession>
<dbReference type="RefSeq" id="WP_009677256.1">
    <property type="nucleotide sequence ID" value="NZ_BQWH01000008.1"/>
</dbReference>
<feature type="domain" description="HPr" evidence="4">
    <location>
        <begin position="1"/>
        <end position="85"/>
    </location>
</feature>
<dbReference type="InterPro" id="IPR002114">
    <property type="entry name" value="PTS_HPr_Ser_P_site"/>
</dbReference>
<reference evidence="6 7" key="1">
    <citation type="submission" date="2018-01" db="EMBL/GenBank/DDBJ databases">
        <title>The whole genome sequencing and assembly of Paenibacillus chitinolyticus KCCM 41400 strain.</title>
        <authorList>
            <person name="Kim J.-Y."/>
            <person name="Park M.-K."/>
            <person name="Lee Y.-J."/>
            <person name="Yi H."/>
            <person name="Bahn Y.-S."/>
            <person name="Kim J.F."/>
            <person name="Lee D.-W."/>
        </authorList>
    </citation>
    <scope>NUCLEOTIDE SEQUENCE [LARGE SCALE GENOMIC DNA]</scope>
    <source>
        <strain evidence="6 7">KCCM 41400</strain>
    </source>
</reference>
<evidence type="ECO:0000256" key="2">
    <source>
        <dbReference type="ARBA" id="ARBA00022490"/>
    </source>
</evidence>
<proteinExistence type="predicted"/>
<dbReference type="KEGG" id="pchi:PC41400_10800"/>
<dbReference type="GeneID" id="95375292"/>
<dbReference type="PROSITE" id="PS51350">
    <property type="entry name" value="PTS_HPR_DOM"/>
    <property type="match status" value="1"/>
</dbReference>
<evidence type="ECO:0000313" key="5">
    <source>
        <dbReference type="EMBL" id="MCY9599158.1"/>
    </source>
</evidence>
<dbReference type="Pfam" id="PF00381">
    <property type="entry name" value="PTS-HPr"/>
    <property type="match status" value="1"/>
</dbReference>
<dbReference type="OrthoDB" id="9809047at2"/>
<dbReference type="InterPro" id="IPR000032">
    <property type="entry name" value="HPr-like"/>
</dbReference>
<dbReference type="GO" id="GO:0005737">
    <property type="term" value="C:cytoplasm"/>
    <property type="evidence" value="ECO:0007669"/>
    <property type="project" value="UniProtKB-SubCell"/>
</dbReference>
<dbReference type="PANTHER" id="PTHR33705">
    <property type="entry name" value="PHOSPHOCARRIER PROTEIN HPR"/>
    <property type="match status" value="1"/>
</dbReference>
<evidence type="ECO:0000313" key="8">
    <source>
        <dbReference type="Proteomes" id="UP001527202"/>
    </source>
</evidence>
<sequence>MEKEFSVQNPLGIHSRPAGALMKKAKAFTCDITIAKGDKSVNAKSIVGLLSLEMRYGDKVTVKASGEQEEEAVNELGTMLESVLE</sequence>
<dbReference type="EMBL" id="JAMDMJ010000040">
    <property type="protein sequence ID" value="MCY9599158.1"/>
    <property type="molecule type" value="Genomic_DNA"/>
</dbReference>
<dbReference type="Proteomes" id="UP001527202">
    <property type="component" value="Unassembled WGS sequence"/>
</dbReference>
<dbReference type="InterPro" id="IPR050399">
    <property type="entry name" value="HPr"/>
</dbReference>
<dbReference type="InterPro" id="IPR035895">
    <property type="entry name" value="HPr-like_sf"/>
</dbReference>
<evidence type="ECO:0000313" key="7">
    <source>
        <dbReference type="Proteomes" id="UP000288943"/>
    </source>
</evidence>
<dbReference type="GO" id="GO:0009401">
    <property type="term" value="P:phosphoenolpyruvate-dependent sugar phosphotransferase system"/>
    <property type="evidence" value="ECO:0007669"/>
    <property type="project" value="UniProtKB-KW"/>
</dbReference>
<dbReference type="NCBIfam" id="TIGR01003">
    <property type="entry name" value="PTS_HPr_family"/>
    <property type="match status" value="1"/>
</dbReference>
<dbReference type="PROSITE" id="PS00589">
    <property type="entry name" value="PTS_HPR_SER"/>
    <property type="match status" value="1"/>
</dbReference>
<comment type="subcellular location">
    <subcellularLocation>
        <location evidence="1">Cytoplasm</location>
    </subcellularLocation>
</comment>
<reference evidence="5 8" key="2">
    <citation type="submission" date="2022-05" db="EMBL/GenBank/DDBJ databases">
        <title>Genome Sequencing of Bee-Associated Microbes.</title>
        <authorList>
            <person name="Dunlap C."/>
        </authorList>
    </citation>
    <scope>NUCLEOTIDE SEQUENCE [LARGE SCALE GENOMIC DNA]</scope>
    <source>
        <strain evidence="5 8">NRRL B-23120</strain>
    </source>
</reference>
<organism evidence="6 7">
    <name type="scientific">Paenibacillus chitinolyticus</name>
    <dbReference type="NCBI Taxonomy" id="79263"/>
    <lineage>
        <taxon>Bacteria</taxon>
        <taxon>Bacillati</taxon>
        <taxon>Bacillota</taxon>
        <taxon>Bacilli</taxon>
        <taxon>Bacillales</taxon>
        <taxon>Paenibacillaceae</taxon>
        <taxon>Paenibacillus</taxon>
    </lineage>
</organism>